<dbReference type="PANTHER" id="PTHR41791:SF1">
    <property type="entry name" value="SSL7039 PROTEIN"/>
    <property type="match status" value="1"/>
</dbReference>
<evidence type="ECO:0000313" key="1">
    <source>
        <dbReference type="EMBL" id="GJE59176.1"/>
    </source>
</evidence>
<reference evidence="1" key="2">
    <citation type="submission" date="2021-08" db="EMBL/GenBank/DDBJ databases">
        <authorList>
            <person name="Tani A."/>
            <person name="Ola A."/>
            <person name="Ogura Y."/>
            <person name="Katsura K."/>
            <person name="Hayashi T."/>
        </authorList>
    </citation>
    <scope>NUCLEOTIDE SEQUENCE</scope>
    <source>
        <strain evidence="1">DSM 23632</strain>
    </source>
</reference>
<dbReference type="Proteomes" id="UP001055057">
    <property type="component" value="Unassembled WGS sequence"/>
</dbReference>
<comment type="caution">
    <text evidence="1">The sequence shown here is derived from an EMBL/GenBank/DDBJ whole genome shotgun (WGS) entry which is preliminary data.</text>
</comment>
<reference evidence="1" key="1">
    <citation type="journal article" date="2021" name="Front. Microbiol.">
        <title>Comprehensive Comparative Genomics and Phenotyping of Methylobacterium Species.</title>
        <authorList>
            <person name="Alessa O."/>
            <person name="Ogura Y."/>
            <person name="Fujitani Y."/>
            <person name="Takami H."/>
            <person name="Hayashi T."/>
            <person name="Sahin N."/>
            <person name="Tani A."/>
        </authorList>
    </citation>
    <scope>NUCLEOTIDE SEQUENCE</scope>
    <source>
        <strain evidence="1">DSM 23632</strain>
    </source>
</reference>
<dbReference type="InterPro" id="IPR014056">
    <property type="entry name" value="TypeIITA-like_toxin_pred"/>
</dbReference>
<gene>
    <name evidence="1" type="ORF">MPOCJGCO_1264</name>
</gene>
<proteinExistence type="predicted"/>
<keyword evidence="2" id="KW-1185">Reference proteome</keyword>
<dbReference type="RefSeq" id="WP_238181762.1">
    <property type="nucleotide sequence ID" value="NZ_BPRB01000063.1"/>
</dbReference>
<dbReference type="EMBL" id="BPRB01000063">
    <property type="protein sequence ID" value="GJE59176.1"/>
    <property type="molecule type" value="Genomic_DNA"/>
</dbReference>
<protein>
    <recommendedName>
        <fullName evidence="3">Addiction module killer protein</fullName>
    </recommendedName>
</protein>
<sequence>MIKGLRDKAAVGVINLRLKRLAQGNPGDAEPVGGGVSELKIDFGPGYRVYYKIFSNGTIILYGGDKDDQPGNIKSAKALAKSIDETLEEKRDDASRNH</sequence>
<accession>A0ABQ4TV65</accession>
<organism evidence="1 2">
    <name type="scientific">Methylobacterium trifolii</name>
    <dbReference type="NCBI Taxonomy" id="1003092"/>
    <lineage>
        <taxon>Bacteria</taxon>
        <taxon>Pseudomonadati</taxon>
        <taxon>Pseudomonadota</taxon>
        <taxon>Alphaproteobacteria</taxon>
        <taxon>Hyphomicrobiales</taxon>
        <taxon>Methylobacteriaceae</taxon>
        <taxon>Methylobacterium</taxon>
    </lineage>
</organism>
<dbReference type="PANTHER" id="PTHR41791">
    <property type="entry name" value="SSL7039 PROTEIN"/>
    <property type="match status" value="1"/>
</dbReference>
<evidence type="ECO:0000313" key="2">
    <source>
        <dbReference type="Proteomes" id="UP001055057"/>
    </source>
</evidence>
<dbReference type="NCBIfam" id="TIGR02683">
    <property type="entry name" value="upstrm_HI1419"/>
    <property type="match status" value="1"/>
</dbReference>
<evidence type="ECO:0008006" key="3">
    <source>
        <dbReference type="Google" id="ProtNLM"/>
    </source>
</evidence>
<name>A0ABQ4TV65_9HYPH</name>
<dbReference type="PIRSF" id="PIRSF028744">
    <property type="entry name" value="Addict_mod_HI1419"/>
    <property type="match status" value="1"/>
</dbReference>